<evidence type="ECO:0000313" key="1">
    <source>
        <dbReference type="EMBL" id="QJA48277.1"/>
    </source>
</evidence>
<accession>A0A6H1ZLS8</accession>
<protein>
    <submittedName>
        <fullName evidence="1">Uncharacterized protein</fullName>
    </submittedName>
</protein>
<gene>
    <name evidence="1" type="ORF">TM448A00891_0012</name>
    <name evidence="2" type="ORF">TM448B00218_0063</name>
</gene>
<dbReference type="EMBL" id="MT144600">
    <property type="protein sequence ID" value="QJH94420.1"/>
    <property type="molecule type" value="Genomic_DNA"/>
</dbReference>
<name>A0A6H1ZLS8_9ZZZZ</name>
<proteinExistence type="predicted"/>
<sequence length="109" mass="12414">MTKDEQITYLSSALIAIRDEYYPYHGENAVAIRGFAADTILQWQTKSAIHPIVQADMNEIEETINGVLFGIDLTETDDGEGWWETSEGAIFGRKTKELLISEIKRHLKR</sequence>
<evidence type="ECO:0000313" key="2">
    <source>
        <dbReference type="EMBL" id="QJH94420.1"/>
    </source>
</evidence>
<organism evidence="1">
    <name type="scientific">viral metagenome</name>
    <dbReference type="NCBI Taxonomy" id="1070528"/>
    <lineage>
        <taxon>unclassified sequences</taxon>
        <taxon>metagenomes</taxon>
        <taxon>organismal metagenomes</taxon>
    </lineage>
</organism>
<reference evidence="1" key="1">
    <citation type="submission" date="2020-03" db="EMBL/GenBank/DDBJ databases">
        <title>The deep terrestrial virosphere.</title>
        <authorList>
            <person name="Holmfeldt K."/>
            <person name="Nilsson E."/>
            <person name="Simone D."/>
            <person name="Lopez-Fernandez M."/>
            <person name="Wu X."/>
            <person name="de Brujin I."/>
            <person name="Lundin D."/>
            <person name="Andersson A."/>
            <person name="Bertilsson S."/>
            <person name="Dopson M."/>
        </authorList>
    </citation>
    <scope>NUCLEOTIDE SEQUENCE</scope>
    <source>
        <strain evidence="1">TM448A00891</strain>
        <strain evidence="2">TM448B00218</strain>
    </source>
</reference>
<dbReference type="EMBL" id="MT144078">
    <property type="protein sequence ID" value="QJA48277.1"/>
    <property type="molecule type" value="Genomic_DNA"/>
</dbReference>
<dbReference type="AlphaFoldDB" id="A0A6H1ZLS8"/>